<evidence type="ECO:0008006" key="4">
    <source>
        <dbReference type="Google" id="ProtNLM"/>
    </source>
</evidence>
<evidence type="ECO:0000313" key="3">
    <source>
        <dbReference type="Proteomes" id="UP000588491"/>
    </source>
</evidence>
<sequence length="169" mass="18474">MYFQPYYPYYGQQVNSQPQSRLIISPIGGGTGINLPPIGGGTVPSLPPIGGGVLPPFPGGQVPPIVGEPPAFPDGPHIGGGADHGPPTTPPPSYTPQSNQSLVSTFAIDSGSMRPCLFRFTYVWLENGRGFWFYPTFVGRQSIAGYRWRMNRWTYYGTDTNRIRSFQCT</sequence>
<accession>A0A7Y0PNP0</accession>
<keyword evidence="3" id="KW-1185">Reference proteome</keyword>
<comment type="caution">
    <text evidence="2">The sequence shown here is derived from an EMBL/GenBank/DDBJ whole genome shotgun (WGS) entry which is preliminary data.</text>
</comment>
<dbReference type="RefSeq" id="WP_101729379.1">
    <property type="nucleotide sequence ID" value="NZ_JABBPK010000001.1"/>
</dbReference>
<dbReference type="Proteomes" id="UP000588491">
    <property type="component" value="Unassembled WGS sequence"/>
</dbReference>
<organism evidence="2 3">
    <name type="scientific">Niallia alba</name>
    <dbReference type="NCBI Taxonomy" id="2729105"/>
    <lineage>
        <taxon>Bacteria</taxon>
        <taxon>Bacillati</taxon>
        <taxon>Bacillota</taxon>
        <taxon>Bacilli</taxon>
        <taxon>Bacillales</taxon>
        <taxon>Bacillaceae</taxon>
        <taxon>Niallia</taxon>
    </lineage>
</organism>
<protein>
    <recommendedName>
        <fullName evidence="4">Transporter</fullName>
    </recommendedName>
</protein>
<reference evidence="2 3" key="1">
    <citation type="submission" date="2020-04" db="EMBL/GenBank/DDBJ databases">
        <title>Bacillus sp. UniB3 isolated from commercial digestive syrup.</title>
        <authorList>
            <person name="Thorat V."/>
            <person name="Kirdat K."/>
            <person name="Tiwarekar B."/>
            <person name="Yadav A."/>
        </authorList>
    </citation>
    <scope>NUCLEOTIDE SEQUENCE [LARGE SCALE GENOMIC DNA]</scope>
    <source>
        <strain evidence="2 3">UniB3</strain>
    </source>
</reference>
<evidence type="ECO:0000313" key="2">
    <source>
        <dbReference type="EMBL" id="NMO79308.1"/>
    </source>
</evidence>
<evidence type="ECO:0000256" key="1">
    <source>
        <dbReference type="SAM" id="MobiDB-lite"/>
    </source>
</evidence>
<name>A0A7Y0PNP0_9BACI</name>
<feature type="region of interest" description="Disordered" evidence="1">
    <location>
        <begin position="69"/>
        <end position="99"/>
    </location>
</feature>
<gene>
    <name evidence="2" type="ORF">HHU08_20355</name>
</gene>
<proteinExistence type="predicted"/>
<dbReference type="EMBL" id="JABBPK010000001">
    <property type="protein sequence ID" value="NMO79308.1"/>
    <property type="molecule type" value="Genomic_DNA"/>
</dbReference>
<dbReference type="AlphaFoldDB" id="A0A7Y0PNP0"/>